<dbReference type="AlphaFoldDB" id="A0A1L7D342"/>
<protein>
    <submittedName>
        <fullName evidence="1">Cyclopropane-fatty-acyl-phospholipid synthase</fullName>
    </submittedName>
</protein>
<dbReference type="SUPFAM" id="SSF53335">
    <property type="entry name" value="S-adenosyl-L-methionine-dependent methyltransferases"/>
    <property type="match status" value="1"/>
</dbReference>
<dbReference type="InterPro" id="IPR029063">
    <property type="entry name" value="SAM-dependent_MTases_sf"/>
</dbReference>
<dbReference type="Pfam" id="PF02353">
    <property type="entry name" value="CMAS"/>
    <property type="match status" value="1"/>
</dbReference>
<dbReference type="EMBL" id="CP009249">
    <property type="protein sequence ID" value="APT92544.1"/>
    <property type="molecule type" value="Genomic_DNA"/>
</dbReference>
<accession>A0A1L7D342</accession>
<dbReference type="Proteomes" id="UP000185491">
    <property type="component" value="Chromosome"/>
</dbReference>
<dbReference type="KEGG" id="cpho:CPHO_06175"/>
<dbReference type="RefSeq" id="WP_075734124.1">
    <property type="nucleotide sequence ID" value="NZ_CP009249.1"/>
</dbReference>
<evidence type="ECO:0000313" key="2">
    <source>
        <dbReference type="Proteomes" id="UP000185491"/>
    </source>
</evidence>
<dbReference type="PANTHER" id="PTHR43667">
    <property type="entry name" value="CYCLOPROPANE-FATTY-ACYL-PHOSPHOLIPID SYNTHASE"/>
    <property type="match status" value="1"/>
</dbReference>
<dbReference type="OrthoDB" id="9782855at2"/>
<sequence>MSSYLDAVDAQQWPGIATVPRVKFAGMRARRAEAEFAQAAETAGLVLDGDTPDLTVKEEALFTRLAAHGWVGLAESYMAGEWETPDHDGLATVLAKLLESNFAPKTPVVPVEADIGGELPANLVRLYAGDEVSHQPGLYATGVPTTVRESFPTYVSGPKSHFVDITSLSDPNAVDRDDLGSAQVRAAEWLADAARVGAGSHVLVFPASGAQAAIQAGARRAVVDVVTADADTRVALEEYLVLEGANGNVDVQLVDQAIPGPRQWRGRYDAIISVDKLAVLVPAQRKLFAKNMDRLLGPNGRLVIESPVATEKMTSSGADALMALRAYVWPGLDLPSVPDVHKLLERDANLRVVAQVHTGNHAMESLAQQRSFFGGRLREAAAAGFDPVYRRLWMYQFALREALLRTGQVDSVQFTAVRRHRGGQR</sequence>
<dbReference type="STRING" id="161895.CPHO_06175"/>
<dbReference type="InterPro" id="IPR050723">
    <property type="entry name" value="CFA/CMAS"/>
</dbReference>
<organism evidence="1 2">
    <name type="scientific">Corynebacterium phocae</name>
    <dbReference type="NCBI Taxonomy" id="161895"/>
    <lineage>
        <taxon>Bacteria</taxon>
        <taxon>Bacillati</taxon>
        <taxon>Actinomycetota</taxon>
        <taxon>Actinomycetes</taxon>
        <taxon>Mycobacteriales</taxon>
        <taxon>Corynebacteriaceae</taxon>
        <taxon>Corynebacterium</taxon>
    </lineage>
</organism>
<keyword evidence="2" id="KW-1185">Reference proteome</keyword>
<reference evidence="1 2" key="1">
    <citation type="submission" date="2014-08" db="EMBL/GenBank/DDBJ databases">
        <title>Complete genome sequence of Corynebacterium phocae M408/89/1(T)(=DSM 44612(T)), isolated from the common seal (Phoca vitulina).</title>
        <authorList>
            <person name="Ruckert C."/>
            <person name="Albersmeier A."/>
            <person name="Winkler A."/>
            <person name="Kalinowski J."/>
        </authorList>
    </citation>
    <scope>NUCLEOTIDE SEQUENCE [LARGE SCALE GENOMIC DNA]</scope>
    <source>
        <strain evidence="1 2">M408/89/1</strain>
    </source>
</reference>
<proteinExistence type="predicted"/>
<dbReference type="Gene3D" id="3.40.50.150">
    <property type="entry name" value="Vaccinia Virus protein VP39"/>
    <property type="match status" value="1"/>
</dbReference>
<evidence type="ECO:0000313" key="1">
    <source>
        <dbReference type="EMBL" id="APT92544.1"/>
    </source>
</evidence>
<gene>
    <name evidence="1" type="ORF">CPHO_06175</name>
</gene>
<dbReference type="PANTHER" id="PTHR43667:SF2">
    <property type="entry name" value="FATTY ACID C-METHYL TRANSFERASE"/>
    <property type="match status" value="1"/>
</dbReference>
<name>A0A1L7D342_9CORY</name>